<feature type="transmembrane region" description="Helical" evidence="2">
    <location>
        <begin position="4687"/>
        <end position="4710"/>
    </location>
</feature>
<evidence type="ECO:0000313" key="6">
    <source>
        <dbReference type="EMBL" id="GMI03465.1"/>
    </source>
</evidence>
<feature type="domain" description="Cadherin" evidence="5">
    <location>
        <begin position="2045"/>
        <end position="2136"/>
    </location>
</feature>
<feature type="transmembrane region" description="Helical" evidence="2">
    <location>
        <begin position="4783"/>
        <end position="4801"/>
    </location>
</feature>
<dbReference type="SMART" id="SM00208">
    <property type="entry name" value="TNFR"/>
    <property type="match status" value="7"/>
</dbReference>
<feature type="compositionally biased region" description="Basic residues" evidence="1">
    <location>
        <begin position="4976"/>
        <end position="4986"/>
    </location>
</feature>
<feature type="transmembrane region" description="Helical" evidence="2">
    <location>
        <begin position="4911"/>
        <end position="4934"/>
    </location>
</feature>
<name>A0A9W7CD05_9STRA</name>
<dbReference type="Gene3D" id="2.10.50.10">
    <property type="entry name" value="Tumor Necrosis Factor Receptor, subunit A, domain 2"/>
    <property type="match status" value="12"/>
</dbReference>
<dbReference type="CDD" id="cd00185">
    <property type="entry name" value="TNFRSF"/>
    <property type="match status" value="3"/>
</dbReference>
<feature type="domain" description="Cadherin" evidence="5">
    <location>
        <begin position="1781"/>
        <end position="1884"/>
    </location>
</feature>
<dbReference type="EMBL" id="BRXX01000302">
    <property type="protein sequence ID" value="GMI03465.1"/>
    <property type="molecule type" value="Genomic_DNA"/>
</dbReference>
<dbReference type="InterPro" id="IPR002126">
    <property type="entry name" value="Cadherin-like_dom"/>
</dbReference>
<dbReference type="Gene3D" id="2.60.40.60">
    <property type="entry name" value="Cadherins"/>
    <property type="match status" value="7"/>
</dbReference>
<feature type="transmembrane region" description="Helical" evidence="2">
    <location>
        <begin position="4522"/>
        <end position="4540"/>
    </location>
</feature>
<feature type="domain" description="Cadherin" evidence="5">
    <location>
        <begin position="1913"/>
        <end position="2011"/>
    </location>
</feature>
<dbReference type="SMART" id="SM00261">
    <property type="entry name" value="FU"/>
    <property type="match status" value="8"/>
</dbReference>
<feature type="domain" description="WW" evidence="4">
    <location>
        <begin position="5184"/>
        <end position="5212"/>
    </location>
</feature>
<keyword evidence="7" id="KW-1185">Reference proteome</keyword>
<keyword evidence="2" id="KW-0812">Transmembrane</keyword>
<dbReference type="GO" id="GO:0016020">
    <property type="term" value="C:membrane"/>
    <property type="evidence" value="ECO:0007669"/>
    <property type="project" value="InterPro"/>
</dbReference>
<dbReference type="Proteomes" id="UP001165160">
    <property type="component" value="Unassembled WGS sequence"/>
</dbReference>
<dbReference type="CDD" id="cd00201">
    <property type="entry name" value="WW"/>
    <property type="match status" value="1"/>
</dbReference>
<feature type="region of interest" description="Disordered" evidence="1">
    <location>
        <begin position="4948"/>
        <end position="4990"/>
    </location>
</feature>
<dbReference type="Pfam" id="PF07699">
    <property type="entry name" value="Ephrin_rec_like"/>
    <property type="match status" value="5"/>
</dbReference>
<dbReference type="SMART" id="SM01411">
    <property type="entry name" value="Ephrin_rec_like"/>
    <property type="match status" value="22"/>
</dbReference>
<keyword evidence="2" id="KW-0472">Membrane</keyword>
<sequence length="5216" mass="562226">MAPPLPSKTNLLLLLLLLLLHASNLVLGHSLFERGSMDFPPPSSSTSSSSSTSIKSAADKSSADQDSILSNGTQGLDADNTVAALKYSTANSVDSADVEDVDPDCGGDGDYAMTPWLPDMDSMDEEEEYTTSTPLPSPFLHPPLTHPVTPSIHENNVVQRRLSTYRVHVYGENTVCCCRKGCRWEWFGNGFVEVLKYGSQRQGQKRKNDSAQVIKLATYDLPVGNHRIERRASTESWAWLQSSWAAWSVKDDEDMLLAKGDGYSSTMDMFVCDNGQYTYSYTSGPNAGVRCRSCEKGKYIDQIASWDCKICPGGKYAASTGKGSCDNCPTGKHLTDAGTSVSKHDNANDCVICGAGKYQDVTGQDDCKLCPPGKYNALGTSNVAYHDSLSDCASCAKGTYQDSQGATSCKPCPAGRYGSDVGLTGSSACTPCAKGTYSGSGVQSCTNCGAGKYNPNTGGTSVSACIACQSGKYTSASSSKESCLVCPAGKKQAAAGQSSCQDCGAGTYSNAGATSCLNCPTGTFSADTGANNIDLCADCPAGKWNGNVGRAVCTNCNAGKYSTIVGSSTIDKCQSCPRGSFSSAGSDRCVECAAGKFAGGSSAATSDSACALCSEGKWSGKGATECTACDVGKSTDNKGASSPSECESCPVGTFMPIGSTACEVCQPGRYNDKTNMAVIECEDCPTGTFNNAPGYPNAGNPDQHDHMNDCVFCPAGKYQDEEGSKDCDLCPPGTYALSTASGFKSFNECTVCGAGKYSETSNNGLSCSDCPTGKSLADNGSNRALHSSSSKCTLCETGMFNNEVGQASCKLCGIGEYQASLGSTACNKCPKGTWNDNSVGASVRMSHDELADCKVCEQGKYLAEEGMQNCIDCSAGKYNKDKSSPPKAADHDDPSDCLSCPGGHYSGVASSYCNQCNEGKYSTTGGVSEDNCMQCEKGTFNSNKGQSSCSVCGSGRYSDRYQAIECSACPSGRYLTDDRTSRLLHASSSDCSFCPAGQYGDAEASVVCFSCGIGKSSFAGSSSCTDCAVGTFSDSVGSSSCTSCGDGSYASTTGSSACVWCSPGYYSKEIKTQCLPCSSGKVAVNEGSSTCQDCVAGKYASGIEAANKCNDCDPGKASSSGQAEACPDCPQNHFSAESRARACSPCPSGMNAVPGSSSCSTCAGVITPSKCIECVAGEFASVSSCEPCFAGTYSPGGASNSCTPCQAGKYSSDTSGAECTTLCTECTSCPAGKFSTPGSSSCLSCSAGTYSAVNTPDGCTNCPAGFYSEAEASICSPCESGTYAGEGAPQCSSCSGGKYSGSSASVCVECALGKFSGTQAKSCDACDVGKYADNLGMGSCVNCESGKFASSGGLAACTDCQAGKISTPTLDTCTNCNAGQSTNGEVGQYLCTNCDPGTFSAEGDASCSPCLAGTYSSFPGAAECSECAEGHYCNEGSSNSRENECGSGLAEKFQASKFCPIGTGTPQNVQTGYFTTPTLFEATIRSDEEMCPSGSYCENGVAIPFTQWTRCNQTITIDEAPYTTVANMHTVFKYIADKNSLIENSDLILKDGTPAEYIIIEATNTEVDAALDDEIRASCISADGFTFEGDTLKYSKALNFNDCKAGFEIKVQANVAFDGCQTGSVESGCDNQVTEICTSTVVVKNVNDPPEFIETQSKSEDDACYFPTGTYFYQVLEQSPEFTKVGTFGLEECVVDKDPADSVTFAVREEDDGTGKDYFGVNPCGGQIFVKEDVDLRYIFHAENNNEYTLNIVVTDTFGATDEQTVTIALININDPPTFNSNLPTEYTVNENQDIGSPIEPSSVDIASDLDLDQLVFSLLQNEDDAFTIDSGSGRLTSRIMFDYEVKKSYYIKIQVTDNQEDSVPAETDLIKVAVLNLNDSPEFVEEDEIFFEFEEINTVTGDSVGDITSLGTDEDVDDMVSDGTLTYSLHKNDGSDELSEDFEVAQEGTKVYIKVKRDTDSNPFDFEDDSDMEWNLKVKLRDNNEPEPAYAEPSFFIKLSLKNVNEAPVFVSTDLSFEVLETACAEDSYYKTSGELILPAEAKTVVGSIRASEVDTNQEIFLSILDPDVPFVVANKNDEGSGETSWDIIVDKAIDYETGPDSKEYIFNLKVTDGQLSAETAVTVVVKDCNERPTLVSDNKVRTVPENAAGQTVTGDPIELTDLDTSDGKKFSIVGGNGQQFFDIDDSGVLSTIEASDDFTGLDFELETGYYVEIEAEDDPTQTTTSLGGVAKSRKLTYKIDVTNVNEAPVMSDHNFLVTESLKANEQVGMVTVDDPDFRPDPSTTDKVTLQIVNHAYLVAEPTLTNCPSVSNADVCCESTTELFTIVQDVESREYDFKAADYSGKPLNNMGGCNFTMTVLGTDDDGLVSDTVTFKISIRGTNNAPIIEDQTFSGILENPESGTVILAGGELKASDEDTEDLLAWFIVSGGNNDFTMDQWTGAITVNDLGISKMNYEESPSFTLTVGVRDDGNAINDGQRDFDITDQAQRGNSKALYDLAVITLELADAPEKPYFDFSGGVSIFSVGELQEHTTDFALAGLITAKDPDLYDENKLSFSLSSEEGIADDDLPFSMRDVPNAVAKQNQGQIFLKSDFPIDHETKPVYRVSVTVTDSTGLTESYSTEIFVADENEEPEFKHALPHSFTVSEDTGGGVFVGDLSVNDPDNDVYQYTIESVDSDSLFRLSESGQLFMMAGADLDFETQVEYEISMKAQELGTAEEYFLTSTVVIYVTDVNDLTIEDVSPTILSPAGGQVVTFSGSDMGPKNVELSAETTVKATYVGSDGVVYTAKSCSVVTPNTVIECTTVPGLGIDHEWTISVKAPNTIEWSTTAADKTSFLPPEILGIEGDEEIPTTGGTTITISGSNFGVNYRLCEKRCPDGESKGCGDTCVSLDAVCEDPDGVACSEFPDYYVSDSAEVTYGPSEEEVGMYVCSQAKVLEDGSKITCESAVGNGKDFHWQVFVGSKNPKQKLVKANAQSSGVFRSAKGSYIPPQITSVESETDLKNNREDDSTPMIVTGTNFGVEGAKVMLTYGDQDVMKYSAASCEVTKPHIELTCGSSPGIGMDLKFYMTIAELPSNTYQSDVKFNAPVIKPLSAGIKNAVSGQGATAANTRGGEEINIFGENFGLAGDPFLPTMTYGPTGTEYLATDCVVRNSFSKIRCVGAPGTGFGHKVQIRVGGQFSALYNGNVSYKPPSVYFFDPAWAKDTPVRIGGYTSGKEKVVIHGDNFGLSSSMKLDLVTYGPKGSEYVPCSVADASCNCTVVEDHTKILCFTTEGTGKGHNWIVKIDGQTSIVSTTQYNPPEIYSIEGMVDASPNGGESIVVKGRDFGHTQDKLEYVTYGPSGTEYSASGCILSSHTEICCTTSEGVGKNLRWLVSVDGQASVLSDATTNYAAPEIISITSSIGETKGMSSHQILGKNLATAVAGTYVELRMDGEVFPLDDTGITKGFSGAGLTTLKNDTHEVINFLLPEMAELDQTKEISVKLGAEGKTNVEQTSNSLEFKYMPPRIDTIENIEGDPAGPTGTEMTTDLVIRGANFGRNTYASIYVNEVMQETWTWDHEKVTLNYLGMKGSVRVKVGDLWSNRLNFSDSSPELLMEDQYLPHPDGYKTTGAGYTLNHRNLTLAGCFFQSSVSNLEITVDGVDCPIFPLSLKVIPQRDGFCENDILREVTCKVPEGTGEDNTVILLRSGNPNYSDDGIVNLKYLAPEVYSFTPHIVDTAGGEVVIAGDNFGNDPSLVEVMMGNVKLEVLSKDFSHSNMVVTVPSGEGRPQDVVITVDGQSHVVPKEQEDKVLQYYAPMIDTIEPNTIHTTGATVDVSGSYFGREGKAVGYMKGPDGSRQDIAVEITSGEHTSLSVVIGPGQGVTDFVLNVSHVEDEQSLKFFPPSLNPVEGGLLFGTEGGEEIIIKGNDFGVGMDFQVTIEDLNFDPDDQSSVNLNEGLFPVNFDENSENIKGFNHTFIKMSAPEGQNRRDKPLTMSLVVAGQKSNGISVDYRPPSVEKLVMCKADALSSVHPYDCEGEMNSLGSDCDKYAKGGCRLTTEGGYTLALIGMDFGDPESGAQKVFFGDMELVDEKDILFINHRKIHIRVPPGVGLDIPIKLMVGERHANEVLFSYDPPFIEDVSPDRPDANGDFITIHGVNFAPTLELAGDIKIFVGQTVFYREGEEEDDDDEEDEDSEGGEDASGSGRRRAEDGDGDSDLLVRALNRTEWIACTAPTFGDVAFPIWQQRGSGNPYLWCQTPRLRVGPKHMKVSVAGQNVTVDRSEELITPYCLEGTYGQEGNSAYQGVDRTLPGNNDMTKAISGIGKCKAPCMKESRRCKKSWDDFTRTILDETCEDVHFCGNYDEISPEGGANTVNCTILTREDEYCDACPGGASCELNTQYAEEPSAMEGYWRYEWPASPETCGDSWDIRKHRQMCYNVVPCAPFEACAGDNVCGHGYTGEKCDFCCDAMHSYIFDPETGKEVPNRECWDSDGERIKYFRQYGECAPCPSNPWMIVAILLGGATFAGSIGYVMKKKRINMGICSIGIDYLQILALLSSTKTPWPQIVLDIYTWLSAFNFNINITAPECVFEIAYDDKWKMIMMIPVGLWAIVLVYNKLVWFYKKFIAHKNKKKRHSHKDKTIGVCIAIMYYIYLNLSMTALEVFNCSTQELEDPLTGEIVSDGKQYMQETNWECYVSDSKQMELVPYACVALAIYTVGYPIFVATILLDRKNAAMAREDQVLRAQDLGHTKATNPNCWEFRTRYYKLYYYYKPSHWYWMLVILGRKFSVALIALLFRSNATFQMCMIVLTIFVSSNIQVRAQPYMSMSERDGVIKEFRETANIVNQLIDEKKGLGATRKMNSKVKSFDVYAEMEGFDGQDVLGYFWNYNTVEMILLGCSILVNIFGLMFESQYLEPKSFEYETLANLTVIVICLSLFYLMMVIWTELVVAVFPNLHCRFVERFQEHDEDEEHGDDDDFLDGENGDGGERDRTRSRSKTRSGKKKGLSEDQINIEMAQMEFANNPLYGNSSMANEAGLTQDQLDDLLKKHPDYQKAMNLTKDQADQLRNLKGKLTAQNIHGEEAFDNSSVKTKKEFGRVSVAPHMVKQLDFRPQAKAGDGSVTTLDFRPTNPNSTTVSKAQPRTSVLGGGEEAENPMLLTASRASAIVGADSDDEMGPNSFSSANPMASHPSPVGAPAKKKKWKKTHSSEYGQDYYVNQETKETTWELPPDFDGE</sequence>
<feature type="compositionally biased region" description="Acidic residues" evidence="1">
    <location>
        <begin position="4164"/>
        <end position="4181"/>
    </location>
</feature>
<dbReference type="SUPFAM" id="SSF51045">
    <property type="entry name" value="WW domain"/>
    <property type="match status" value="1"/>
</dbReference>
<feature type="transmembrane region" description="Helical" evidence="2">
    <location>
        <begin position="4758"/>
        <end position="4777"/>
    </location>
</feature>
<feature type="transmembrane region" description="Helical" evidence="2">
    <location>
        <begin position="4495"/>
        <end position="4515"/>
    </location>
</feature>
<feature type="domain" description="Cadherin" evidence="5">
    <location>
        <begin position="2137"/>
        <end position="2252"/>
    </location>
</feature>
<dbReference type="Gene3D" id="2.60.40.10">
    <property type="entry name" value="Immunoglobulins"/>
    <property type="match status" value="1"/>
</dbReference>
<comment type="caution">
    <text evidence="6">The sequence shown here is derived from an EMBL/GenBank/DDBJ whole genome shotgun (WGS) entry which is preliminary data.</text>
</comment>
<feature type="region of interest" description="Disordered" evidence="1">
    <location>
        <begin position="39"/>
        <end position="75"/>
    </location>
</feature>
<dbReference type="SUPFAM" id="SSF81296">
    <property type="entry name" value="E set domains"/>
    <property type="match status" value="1"/>
</dbReference>
<dbReference type="PANTHER" id="PTHR46967:SF1">
    <property type="entry name" value="KERATIN-ASSOCIATED PROTEIN 16-1-LIKE"/>
    <property type="match status" value="1"/>
</dbReference>
<feature type="transmembrane region" description="Helical" evidence="2">
    <location>
        <begin position="4873"/>
        <end position="4891"/>
    </location>
</feature>
<evidence type="ECO:0000313" key="7">
    <source>
        <dbReference type="Proteomes" id="UP001165160"/>
    </source>
</evidence>
<dbReference type="InterPro" id="IPR014756">
    <property type="entry name" value="Ig_E-set"/>
</dbReference>
<keyword evidence="2" id="KW-1133">Transmembrane helix</keyword>
<feature type="transmembrane region" description="Helical" evidence="2">
    <location>
        <begin position="4582"/>
        <end position="4602"/>
    </location>
</feature>
<keyword evidence="3" id="KW-0732">Signal</keyword>
<dbReference type="PROSITE" id="PS50268">
    <property type="entry name" value="CADHERIN_2"/>
    <property type="match status" value="8"/>
</dbReference>
<dbReference type="InterPro" id="IPR015919">
    <property type="entry name" value="Cadherin-like_sf"/>
</dbReference>
<feature type="chain" id="PRO_5040888076" evidence="3">
    <location>
        <begin position="29"/>
        <end position="5216"/>
    </location>
</feature>
<feature type="domain" description="Cadherin" evidence="5">
    <location>
        <begin position="2396"/>
        <end position="2515"/>
    </location>
</feature>
<evidence type="ECO:0000259" key="5">
    <source>
        <dbReference type="PROSITE" id="PS50268"/>
    </source>
</evidence>
<dbReference type="InterPro" id="IPR009030">
    <property type="entry name" value="Growth_fac_rcpt_cys_sf"/>
</dbReference>
<organism evidence="6 7">
    <name type="scientific">Triparma verrucosa</name>
    <dbReference type="NCBI Taxonomy" id="1606542"/>
    <lineage>
        <taxon>Eukaryota</taxon>
        <taxon>Sar</taxon>
        <taxon>Stramenopiles</taxon>
        <taxon>Ochrophyta</taxon>
        <taxon>Bolidophyceae</taxon>
        <taxon>Parmales</taxon>
        <taxon>Triparmaceae</taxon>
        <taxon>Triparma</taxon>
    </lineage>
</organism>
<feature type="compositionally biased region" description="Low complexity" evidence="1">
    <location>
        <begin position="44"/>
        <end position="56"/>
    </location>
</feature>
<dbReference type="CDD" id="cd00603">
    <property type="entry name" value="IPT_PCSR"/>
    <property type="match status" value="1"/>
</dbReference>
<reference evidence="7" key="1">
    <citation type="journal article" date="2023" name="Commun. Biol.">
        <title>Genome analysis of Parmales, the sister group of diatoms, reveals the evolutionary specialization of diatoms from phago-mixotrophs to photoautotrophs.</title>
        <authorList>
            <person name="Ban H."/>
            <person name="Sato S."/>
            <person name="Yoshikawa S."/>
            <person name="Yamada K."/>
            <person name="Nakamura Y."/>
            <person name="Ichinomiya M."/>
            <person name="Sato N."/>
            <person name="Blanc-Mathieu R."/>
            <person name="Endo H."/>
            <person name="Kuwata A."/>
            <person name="Ogata H."/>
        </authorList>
    </citation>
    <scope>NUCLEOTIDE SEQUENCE [LARGE SCALE GENOMIC DNA]</scope>
    <source>
        <strain evidence="7">NIES 3699</strain>
    </source>
</reference>
<feature type="region of interest" description="Disordered" evidence="1">
    <location>
        <begin position="4164"/>
        <end position="4196"/>
    </location>
</feature>
<dbReference type="Gene3D" id="2.20.70.10">
    <property type="match status" value="1"/>
</dbReference>
<dbReference type="PROSITE" id="PS01159">
    <property type="entry name" value="WW_DOMAIN_1"/>
    <property type="match status" value="1"/>
</dbReference>
<dbReference type="InterPro" id="IPR036020">
    <property type="entry name" value="WW_dom_sf"/>
</dbReference>
<dbReference type="InterPro" id="IPR011641">
    <property type="entry name" value="Tyr-kin_ephrin_A/B_rcpt-like"/>
</dbReference>
<dbReference type="GO" id="GO:0007156">
    <property type="term" value="P:homophilic cell adhesion via plasma membrane adhesion molecules"/>
    <property type="evidence" value="ECO:0007669"/>
    <property type="project" value="InterPro"/>
</dbReference>
<evidence type="ECO:0000256" key="2">
    <source>
        <dbReference type="SAM" id="Phobius"/>
    </source>
</evidence>
<feature type="transmembrane region" description="Helical" evidence="2">
    <location>
        <begin position="4623"/>
        <end position="4643"/>
    </location>
</feature>
<dbReference type="PANTHER" id="PTHR46967">
    <property type="entry name" value="INSULIN-LIKE GROWTH FACTOR BINDING PROTEIN,N-TERMINAL"/>
    <property type="match status" value="1"/>
</dbReference>
<feature type="domain" description="Cadherin" evidence="5">
    <location>
        <begin position="2542"/>
        <end position="2636"/>
    </location>
</feature>
<evidence type="ECO:0000256" key="3">
    <source>
        <dbReference type="SAM" id="SignalP"/>
    </source>
</evidence>
<dbReference type="InterPro" id="IPR001202">
    <property type="entry name" value="WW_dom"/>
</dbReference>
<dbReference type="CDD" id="cd11304">
    <property type="entry name" value="Cadherin_repeat"/>
    <property type="match status" value="7"/>
</dbReference>
<proteinExistence type="predicted"/>
<protein>
    <submittedName>
        <fullName evidence="6">Uncharacterized protein</fullName>
    </submittedName>
</protein>
<feature type="region of interest" description="Disordered" evidence="1">
    <location>
        <begin position="5094"/>
        <end position="5134"/>
    </location>
</feature>
<accession>A0A9W7CD05</accession>
<evidence type="ECO:0000256" key="1">
    <source>
        <dbReference type="SAM" id="MobiDB-lite"/>
    </source>
</evidence>
<dbReference type="InterPro" id="IPR013783">
    <property type="entry name" value="Ig-like_fold"/>
</dbReference>
<evidence type="ECO:0000259" key="4">
    <source>
        <dbReference type="PROSITE" id="PS50020"/>
    </source>
</evidence>
<dbReference type="SMART" id="SM00112">
    <property type="entry name" value="CA"/>
    <property type="match status" value="7"/>
</dbReference>
<dbReference type="Pfam" id="PF01833">
    <property type="entry name" value="TIG"/>
    <property type="match status" value="2"/>
</dbReference>
<dbReference type="InterPro" id="IPR006212">
    <property type="entry name" value="Furin_repeat"/>
</dbReference>
<feature type="signal peptide" evidence="3">
    <location>
        <begin position="1"/>
        <end position="28"/>
    </location>
</feature>
<dbReference type="GO" id="GO:0005509">
    <property type="term" value="F:calcium ion binding"/>
    <property type="evidence" value="ECO:0007669"/>
    <property type="project" value="InterPro"/>
</dbReference>
<feature type="region of interest" description="Disordered" evidence="1">
    <location>
        <begin position="5151"/>
        <end position="5216"/>
    </location>
</feature>
<dbReference type="InterPro" id="IPR001368">
    <property type="entry name" value="TNFR/NGFR_Cys_rich_reg"/>
</dbReference>
<feature type="compositionally biased region" description="Acidic residues" evidence="1">
    <location>
        <begin position="4948"/>
        <end position="4967"/>
    </location>
</feature>
<feature type="compositionally biased region" description="Polar residues" evidence="1">
    <location>
        <begin position="5111"/>
        <end position="5125"/>
    </location>
</feature>
<dbReference type="PROSITE" id="PS50020">
    <property type="entry name" value="WW_DOMAIN_2"/>
    <property type="match status" value="1"/>
</dbReference>
<dbReference type="SMART" id="SM00456">
    <property type="entry name" value="WW"/>
    <property type="match status" value="1"/>
</dbReference>
<feature type="domain" description="Cadherin" evidence="5">
    <location>
        <begin position="1667"/>
        <end position="1779"/>
    </location>
</feature>
<dbReference type="SUPFAM" id="SSF49313">
    <property type="entry name" value="Cadherin-like"/>
    <property type="match status" value="7"/>
</dbReference>
<dbReference type="SUPFAM" id="SSF57184">
    <property type="entry name" value="Growth factor receptor domain"/>
    <property type="match status" value="9"/>
</dbReference>
<gene>
    <name evidence="6" type="ORF">TrVE_jg11849</name>
</gene>
<dbReference type="InterPro" id="IPR002909">
    <property type="entry name" value="IPT_dom"/>
</dbReference>
<feature type="domain" description="Cadherin" evidence="5">
    <location>
        <begin position="2638"/>
        <end position="2746"/>
    </location>
</feature>